<evidence type="ECO:0000256" key="5">
    <source>
        <dbReference type="ARBA" id="ARBA00023136"/>
    </source>
</evidence>
<feature type="transmembrane region" description="Helical" evidence="6">
    <location>
        <begin position="6"/>
        <end position="29"/>
    </location>
</feature>
<sequence>MTVASALVGFAAVAVLLTIVPGLDSALILRSALTRSKTYAFSTALGIQAGTLVWGAAAGVGATAVLATSETAYRILSLLGACYLVWMGVSLLVSSVRRHTVTEQKPPVPKGGVWRGASAGLLTNLLNPKVGVFYLATIPQFMVSGIPPLVMGVLLALVHCALGMVWSTFLVLGGSALRARLRSASFVRWVDRVTGGVLIAFGARLALNAR</sequence>
<evidence type="ECO:0000256" key="2">
    <source>
        <dbReference type="ARBA" id="ARBA00022475"/>
    </source>
</evidence>
<dbReference type="OrthoDB" id="9784202at2"/>
<keyword evidence="2" id="KW-1003">Cell membrane</keyword>
<dbReference type="Proteomes" id="UP000444980">
    <property type="component" value="Unassembled WGS sequence"/>
</dbReference>
<dbReference type="RefSeq" id="WP_161928230.1">
    <property type="nucleotide sequence ID" value="NZ_BJOU01000011.1"/>
</dbReference>
<dbReference type="GO" id="GO:0015171">
    <property type="term" value="F:amino acid transmembrane transporter activity"/>
    <property type="evidence" value="ECO:0007669"/>
    <property type="project" value="TreeGrafter"/>
</dbReference>
<feature type="transmembrane region" description="Helical" evidence="6">
    <location>
        <begin position="41"/>
        <end position="66"/>
    </location>
</feature>
<feature type="transmembrane region" description="Helical" evidence="6">
    <location>
        <begin position="72"/>
        <end position="93"/>
    </location>
</feature>
<comment type="caution">
    <text evidence="7">The sequence shown here is derived from an EMBL/GenBank/DDBJ whole genome shotgun (WGS) entry which is preliminary data.</text>
</comment>
<keyword evidence="8" id="KW-1185">Reference proteome</keyword>
<reference evidence="8" key="1">
    <citation type="submission" date="2019-06" db="EMBL/GenBank/DDBJ databases">
        <title>Gordonia isolated from sludge of a wastewater treatment plant.</title>
        <authorList>
            <person name="Tamura T."/>
            <person name="Aoyama K."/>
            <person name="Kang Y."/>
            <person name="Saito S."/>
            <person name="Akiyama N."/>
            <person name="Yazawa K."/>
            <person name="Gonoi T."/>
            <person name="Mikami Y."/>
        </authorList>
    </citation>
    <scope>NUCLEOTIDE SEQUENCE [LARGE SCALE GENOMIC DNA]</scope>
    <source>
        <strain evidence="8">NBRC 107697</strain>
    </source>
</reference>
<keyword evidence="3 6" id="KW-0812">Transmembrane</keyword>
<dbReference type="PANTHER" id="PTHR30086">
    <property type="entry name" value="ARGININE EXPORTER PROTEIN ARGO"/>
    <property type="match status" value="1"/>
</dbReference>
<dbReference type="InterPro" id="IPR001123">
    <property type="entry name" value="LeuE-type"/>
</dbReference>
<accession>A0A7I9V148</accession>
<protein>
    <submittedName>
        <fullName evidence="7">Threonine transporter RhtB</fullName>
    </submittedName>
</protein>
<keyword evidence="5 6" id="KW-0472">Membrane</keyword>
<dbReference type="Pfam" id="PF01810">
    <property type="entry name" value="LysE"/>
    <property type="match status" value="1"/>
</dbReference>
<evidence type="ECO:0000256" key="1">
    <source>
        <dbReference type="ARBA" id="ARBA00004651"/>
    </source>
</evidence>
<evidence type="ECO:0000256" key="3">
    <source>
        <dbReference type="ARBA" id="ARBA00022692"/>
    </source>
</evidence>
<comment type="subcellular location">
    <subcellularLocation>
        <location evidence="1">Cell membrane</location>
        <topology evidence="1">Multi-pass membrane protein</topology>
    </subcellularLocation>
</comment>
<dbReference type="EMBL" id="BJOU01000011">
    <property type="protein sequence ID" value="GED98863.1"/>
    <property type="molecule type" value="Genomic_DNA"/>
</dbReference>
<dbReference type="GO" id="GO:0005886">
    <property type="term" value="C:plasma membrane"/>
    <property type="evidence" value="ECO:0007669"/>
    <property type="project" value="UniProtKB-SubCell"/>
</dbReference>
<dbReference type="AlphaFoldDB" id="A0A7I9V148"/>
<keyword evidence="4 6" id="KW-1133">Transmembrane helix</keyword>
<dbReference type="PIRSF" id="PIRSF006324">
    <property type="entry name" value="LeuE"/>
    <property type="match status" value="1"/>
</dbReference>
<feature type="transmembrane region" description="Helical" evidence="6">
    <location>
        <begin position="149"/>
        <end position="177"/>
    </location>
</feature>
<evidence type="ECO:0000256" key="4">
    <source>
        <dbReference type="ARBA" id="ARBA00022989"/>
    </source>
</evidence>
<name>A0A7I9V148_9ACTN</name>
<gene>
    <name evidence="7" type="ORF">nbrc107697_29020</name>
</gene>
<evidence type="ECO:0000313" key="7">
    <source>
        <dbReference type="EMBL" id="GED98863.1"/>
    </source>
</evidence>
<evidence type="ECO:0000256" key="6">
    <source>
        <dbReference type="SAM" id="Phobius"/>
    </source>
</evidence>
<organism evidence="7 8">
    <name type="scientific">Gordonia crocea</name>
    <dbReference type="NCBI Taxonomy" id="589162"/>
    <lineage>
        <taxon>Bacteria</taxon>
        <taxon>Bacillati</taxon>
        <taxon>Actinomycetota</taxon>
        <taxon>Actinomycetes</taxon>
        <taxon>Mycobacteriales</taxon>
        <taxon>Gordoniaceae</taxon>
        <taxon>Gordonia</taxon>
    </lineage>
</organism>
<evidence type="ECO:0000313" key="8">
    <source>
        <dbReference type="Proteomes" id="UP000444980"/>
    </source>
</evidence>
<proteinExistence type="predicted"/>
<dbReference type="PANTHER" id="PTHR30086:SF20">
    <property type="entry name" value="ARGININE EXPORTER PROTEIN ARGO-RELATED"/>
    <property type="match status" value="1"/>
</dbReference>